<evidence type="ECO:0008006" key="4">
    <source>
        <dbReference type="Google" id="ProtNLM"/>
    </source>
</evidence>
<gene>
    <name evidence="2" type="ORF">FZD47_07390</name>
</gene>
<reference evidence="2 3" key="1">
    <citation type="submission" date="2019-08" db="EMBL/GenBank/DDBJ databases">
        <title>Bacillus genomes from the desert of Cuatro Cienegas, Coahuila.</title>
        <authorList>
            <person name="Olmedo-Alvarez G."/>
        </authorList>
    </citation>
    <scope>NUCLEOTIDE SEQUENCE [LARGE SCALE GENOMIC DNA]</scope>
    <source>
        <strain evidence="2 3">CH37_1T</strain>
    </source>
</reference>
<comment type="caution">
    <text evidence="2">The sequence shown here is derived from an EMBL/GenBank/DDBJ whole genome shotgun (WGS) entry which is preliminary data.</text>
</comment>
<name>A0A5D4SPA1_9BACI</name>
<feature type="transmembrane region" description="Helical" evidence="1">
    <location>
        <begin position="152"/>
        <end position="173"/>
    </location>
</feature>
<evidence type="ECO:0000313" key="3">
    <source>
        <dbReference type="Proteomes" id="UP000323732"/>
    </source>
</evidence>
<accession>A0A5D4SPA1</accession>
<keyword evidence="1" id="KW-1133">Transmembrane helix</keyword>
<dbReference type="Proteomes" id="UP000323732">
    <property type="component" value="Unassembled WGS sequence"/>
</dbReference>
<evidence type="ECO:0000313" key="2">
    <source>
        <dbReference type="EMBL" id="TYS65153.1"/>
    </source>
</evidence>
<dbReference type="RefSeq" id="WP_148949425.1">
    <property type="nucleotide sequence ID" value="NZ_JAHXNN010000004.1"/>
</dbReference>
<proteinExistence type="predicted"/>
<feature type="transmembrane region" description="Helical" evidence="1">
    <location>
        <begin position="36"/>
        <end position="55"/>
    </location>
</feature>
<feature type="transmembrane region" description="Helical" evidence="1">
    <location>
        <begin position="6"/>
        <end position="29"/>
    </location>
</feature>
<protein>
    <recommendedName>
        <fullName evidence="4">2TM domain-containing protein</fullName>
    </recommendedName>
</protein>
<sequence>MNWILWVIIGCEVGFWVLILAGLCMRYLFGKKKTGLILLAMTPVVDLILLAAAGADLYRGSEATQAHALAAVYIGVSIAFGKSMIQWADERFLYYIAKKGKRPEKRYGMDHARHNIKGFSRHGAAYLIGAALLMGTVLIIDDPGRTEALSGVVKIWSIVLAADLIYCISYFIWPKAPKKSKEMNI</sequence>
<evidence type="ECO:0000256" key="1">
    <source>
        <dbReference type="SAM" id="Phobius"/>
    </source>
</evidence>
<organism evidence="2 3">
    <name type="scientific">Bacillus infantis</name>
    <dbReference type="NCBI Taxonomy" id="324767"/>
    <lineage>
        <taxon>Bacteria</taxon>
        <taxon>Bacillati</taxon>
        <taxon>Bacillota</taxon>
        <taxon>Bacilli</taxon>
        <taxon>Bacillales</taxon>
        <taxon>Bacillaceae</taxon>
        <taxon>Bacillus</taxon>
    </lineage>
</organism>
<keyword evidence="1" id="KW-0472">Membrane</keyword>
<feature type="transmembrane region" description="Helical" evidence="1">
    <location>
        <begin position="67"/>
        <end position="85"/>
    </location>
</feature>
<feature type="transmembrane region" description="Helical" evidence="1">
    <location>
        <begin position="123"/>
        <end position="140"/>
    </location>
</feature>
<dbReference type="AlphaFoldDB" id="A0A5D4SPA1"/>
<dbReference type="EMBL" id="VTES01000002">
    <property type="protein sequence ID" value="TYS65153.1"/>
    <property type="molecule type" value="Genomic_DNA"/>
</dbReference>
<keyword evidence="1" id="KW-0812">Transmembrane</keyword>